<keyword evidence="1 5" id="KW-0489">Methyltransferase</keyword>
<dbReference type="CDD" id="cd02440">
    <property type="entry name" value="AdoMet_MTases"/>
    <property type="match status" value="1"/>
</dbReference>
<dbReference type="RefSeq" id="WP_027306106.1">
    <property type="nucleotide sequence ID" value="NZ_CP020867.1"/>
</dbReference>
<protein>
    <submittedName>
        <fullName evidence="7">tRNA m5U54 methyltransferase</fullName>
        <ecNumber evidence="7">2.1.1.35</ecNumber>
    </submittedName>
</protein>
<dbReference type="Gene3D" id="2.40.50.1070">
    <property type="match status" value="1"/>
</dbReference>
<feature type="active site" description="Nucleophile" evidence="5">
    <location>
        <position position="315"/>
    </location>
</feature>
<dbReference type="Gene3D" id="3.40.50.150">
    <property type="entry name" value="Vaccinia Virus protein VP39"/>
    <property type="match status" value="1"/>
</dbReference>
<proteinExistence type="inferred from homology"/>
<feature type="binding site" evidence="5">
    <location>
        <position position="209"/>
    </location>
    <ligand>
        <name>S-adenosyl-L-methionine</name>
        <dbReference type="ChEBI" id="CHEBI:59789"/>
    </ligand>
</feature>
<feature type="active site" evidence="6">
    <location>
        <position position="315"/>
    </location>
</feature>
<dbReference type="GO" id="GO:0030697">
    <property type="term" value="F:tRNA (uracil(54)-C5)-methyltransferase activity, S-adenosyl methionine-dependent"/>
    <property type="evidence" value="ECO:0007669"/>
    <property type="project" value="UniProtKB-EC"/>
</dbReference>
<dbReference type="PANTHER" id="PTHR47790">
    <property type="entry name" value="TRNA/TMRNA (URACIL-C(5))-METHYLTRANSFERASE"/>
    <property type="match status" value="1"/>
</dbReference>
<feature type="binding site" evidence="5">
    <location>
        <position position="230"/>
    </location>
    <ligand>
        <name>S-adenosyl-L-methionine</name>
        <dbReference type="ChEBI" id="CHEBI:59789"/>
    </ligand>
</feature>
<dbReference type="PROSITE" id="PS51687">
    <property type="entry name" value="SAM_MT_RNA_M5U"/>
    <property type="match status" value="1"/>
</dbReference>
<dbReference type="STRING" id="1121267.CCUN_0825"/>
<dbReference type="OrthoDB" id="9804590at2"/>
<dbReference type="InterPro" id="IPR010280">
    <property type="entry name" value="U5_MeTrfase_fam"/>
</dbReference>
<dbReference type="InterPro" id="IPR030390">
    <property type="entry name" value="MeTrfase_TrmA_AS"/>
</dbReference>
<dbReference type="Pfam" id="PF05958">
    <property type="entry name" value="tRNA_U5-meth_tr"/>
    <property type="match status" value="1"/>
</dbReference>
<dbReference type="GO" id="GO:0008033">
    <property type="term" value="P:tRNA processing"/>
    <property type="evidence" value="ECO:0007669"/>
    <property type="project" value="UniProtKB-KW"/>
</dbReference>
<dbReference type="NCBIfam" id="TIGR02143">
    <property type="entry name" value="trmA_only"/>
    <property type="match status" value="1"/>
</dbReference>
<organism evidence="7 8">
    <name type="scientific">Campylobacter cuniculorum DSM 23162 = LMG 24588</name>
    <dbReference type="NCBI Taxonomy" id="1121267"/>
    <lineage>
        <taxon>Bacteria</taxon>
        <taxon>Pseudomonadati</taxon>
        <taxon>Campylobacterota</taxon>
        <taxon>Epsilonproteobacteria</taxon>
        <taxon>Campylobacterales</taxon>
        <taxon>Campylobacteraceae</taxon>
        <taxon>Campylobacter</taxon>
    </lineage>
</organism>
<gene>
    <name evidence="7" type="primary">trmA</name>
    <name evidence="7" type="ORF">CCUN_0825</name>
</gene>
<keyword evidence="3 5" id="KW-0949">S-adenosyl-L-methionine</keyword>
<evidence type="ECO:0000313" key="7">
    <source>
        <dbReference type="EMBL" id="ARJ56442.1"/>
    </source>
</evidence>
<dbReference type="SUPFAM" id="SSF53335">
    <property type="entry name" value="S-adenosyl-L-methionine-dependent methyltransferases"/>
    <property type="match status" value="1"/>
</dbReference>
<comment type="similarity">
    <text evidence="5">Belongs to the class I-like SAM-binding methyltransferase superfamily. RNA M5U methyltransferase family.</text>
</comment>
<dbReference type="KEGG" id="ccun:CCUN_0825"/>
<dbReference type="HAMAP" id="MF_01011">
    <property type="entry name" value="RNA_methyltr_TrmA"/>
    <property type="match status" value="1"/>
</dbReference>
<dbReference type="GO" id="GO:0000049">
    <property type="term" value="F:tRNA binding"/>
    <property type="evidence" value="ECO:0007669"/>
    <property type="project" value="TreeGrafter"/>
</dbReference>
<evidence type="ECO:0000256" key="2">
    <source>
        <dbReference type="ARBA" id="ARBA00022679"/>
    </source>
</evidence>
<keyword evidence="4" id="KW-0819">tRNA processing</keyword>
<sequence length="357" mass="41780">MKLENLFHAKSLEEKAKIAQNLFKDFYAQNFELFSSPHKHFRTRAELSFFHNDEGIFYAMFDAKNKKKYIVENLDFVNKKIYNFMPLILEKLNANSKLNQKLFGAEFLATKLDFSVTLLYHKDISCIQEDLKNLSKELNINLIARSKGKKLIFGQENLKQSLNIKDEEFFYEFSADCFIQPNTAINEKIIEWILKILKDGIKKDLLELYCGYGNFTLPLSKCFKKVLATELCKKNIEFALKNCILNEISNINFIRMSSEDLSKAFKKERKFYRLKELDLDDFNFSHILVDPPRSGLSTGVIELIKNFENIIYISCNPLSLKENLTILNQSHKITDFAFFDQFKDTPHLECGVLLKKR</sequence>
<evidence type="ECO:0000256" key="1">
    <source>
        <dbReference type="ARBA" id="ARBA00022603"/>
    </source>
</evidence>
<dbReference type="GO" id="GO:0032259">
    <property type="term" value="P:methylation"/>
    <property type="evidence" value="ECO:0007669"/>
    <property type="project" value="UniProtKB-KW"/>
</dbReference>
<evidence type="ECO:0000313" key="8">
    <source>
        <dbReference type="Proteomes" id="UP000192902"/>
    </source>
</evidence>
<dbReference type="GO" id="GO:0019843">
    <property type="term" value="F:rRNA binding"/>
    <property type="evidence" value="ECO:0007669"/>
    <property type="project" value="TreeGrafter"/>
</dbReference>
<dbReference type="Proteomes" id="UP000192902">
    <property type="component" value="Chromosome"/>
</dbReference>
<dbReference type="InterPro" id="IPR011869">
    <property type="entry name" value="TrmA_MeTrfase"/>
</dbReference>
<dbReference type="AlphaFoldDB" id="A0A1W6BWI1"/>
<dbReference type="InterPro" id="IPR029063">
    <property type="entry name" value="SAM-dependent_MTases_sf"/>
</dbReference>
<dbReference type="EC" id="2.1.1.35" evidence="7"/>
<evidence type="ECO:0000256" key="5">
    <source>
        <dbReference type="PROSITE-ProRule" id="PRU01024"/>
    </source>
</evidence>
<accession>A0A1W6BWI1</accession>
<dbReference type="EMBL" id="CP020867">
    <property type="protein sequence ID" value="ARJ56442.1"/>
    <property type="molecule type" value="Genomic_DNA"/>
</dbReference>
<dbReference type="GO" id="GO:0005829">
    <property type="term" value="C:cytosol"/>
    <property type="evidence" value="ECO:0007669"/>
    <property type="project" value="TreeGrafter"/>
</dbReference>
<evidence type="ECO:0000256" key="4">
    <source>
        <dbReference type="ARBA" id="ARBA00022694"/>
    </source>
</evidence>
<evidence type="ECO:0000256" key="3">
    <source>
        <dbReference type="ARBA" id="ARBA00022691"/>
    </source>
</evidence>
<reference evidence="7 8" key="1">
    <citation type="submission" date="2017-04" db="EMBL/GenBank/DDBJ databases">
        <title>Complete genome sequence of the Campylobacter cuniculorum type strain LMG24588.</title>
        <authorList>
            <person name="Miller W.G."/>
            <person name="Yee E."/>
            <person name="Revez J."/>
            <person name="Bono J.L."/>
            <person name="Rossi M."/>
        </authorList>
    </citation>
    <scope>NUCLEOTIDE SEQUENCE [LARGE SCALE GENOMIC DNA]</scope>
    <source>
        <strain evidence="7 8">LMG 24588</strain>
    </source>
</reference>
<name>A0A1W6BWI1_9BACT</name>
<dbReference type="PROSITE" id="PS01230">
    <property type="entry name" value="TRMA_1"/>
    <property type="match status" value="1"/>
</dbReference>
<dbReference type="PANTHER" id="PTHR47790:SF2">
    <property type="entry name" value="TRNA_TMRNA (URACIL-C(5))-METHYLTRANSFERASE"/>
    <property type="match status" value="1"/>
</dbReference>
<keyword evidence="2 5" id="KW-0808">Transferase</keyword>
<feature type="binding site" evidence="5">
    <location>
        <position position="180"/>
    </location>
    <ligand>
        <name>S-adenosyl-L-methionine</name>
        <dbReference type="ChEBI" id="CHEBI:59789"/>
    </ligand>
</feature>
<feature type="binding site" evidence="5">
    <location>
        <position position="290"/>
    </location>
    <ligand>
        <name>S-adenosyl-L-methionine</name>
        <dbReference type="ChEBI" id="CHEBI:59789"/>
    </ligand>
</feature>
<evidence type="ECO:0000256" key="6">
    <source>
        <dbReference type="PROSITE-ProRule" id="PRU10015"/>
    </source>
</evidence>
<dbReference type="eggNOG" id="COG2265">
    <property type="taxonomic scope" value="Bacteria"/>
</dbReference>